<feature type="region of interest" description="Disordered" evidence="1">
    <location>
        <begin position="132"/>
        <end position="174"/>
    </location>
</feature>
<dbReference type="Proteomes" id="UP001183222">
    <property type="component" value="Unassembled WGS sequence"/>
</dbReference>
<evidence type="ECO:0000313" key="3">
    <source>
        <dbReference type="EMBL" id="MDT0274305.1"/>
    </source>
</evidence>
<proteinExistence type="predicted"/>
<reference evidence="4" key="1">
    <citation type="submission" date="2023-07" db="EMBL/GenBank/DDBJ databases">
        <title>30 novel species of actinomycetes from the DSMZ collection.</title>
        <authorList>
            <person name="Nouioui I."/>
        </authorList>
    </citation>
    <scope>NUCLEOTIDE SEQUENCE [LARGE SCALE GENOMIC DNA]</scope>
    <source>
        <strain evidence="4">DSM 46792</strain>
    </source>
</reference>
<evidence type="ECO:0000259" key="2">
    <source>
        <dbReference type="Pfam" id="PF09350"/>
    </source>
</evidence>
<keyword evidence="4" id="KW-1185">Reference proteome</keyword>
<feature type="compositionally biased region" description="Basic residues" evidence="1">
    <location>
        <begin position="150"/>
        <end position="160"/>
    </location>
</feature>
<evidence type="ECO:0000313" key="4">
    <source>
        <dbReference type="Proteomes" id="UP001183222"/>
    </source>
</evidence>
<dbReference type="Pfam" id="PF09350">
    <property type="entry name" value="DJC28_CD"/>
    <property type="match status" value="1"/>
</dbReference>
<dbReference type="RefSeq" id="WP_311343158.1">
    <property type="nucleotide sequence ID" value="NZ_JAVREI010000001.1"/>
</dbReference>
<dbReference type="EMBL" id="JAVREI010000001">
    <property type="protein sequence ID" value="MDT0274305.1"/>
    <property type="molecule type" value="Genomic_DNA"/>
</dbReference>
<evidence type="ECO:0000256" key="1">
    <source>
        <dbReference type="SAM" id="MobiDB-lite"/>
    </source>
</evidence>
<sequence length="174" mass="19820">MTERKPPGVSYETWVDRQITQAQERGEFAALPGAGRPLRNLDREETAYDWALAKARREGVDTAAMLPPGLRLRRERDELPDRAARLATEAEVRALAEDYNARVEEFWRRPAESRWAAVPGLADVEALVEGWLRGRPPPPPSLPAPPPAPPRRRFRFRWPVRRQPGVPGRTRPHS</sequence>
<comment type="caution">
    <text evidence="3">The sequence shown here is derived from an EMBL/GenBank/DDBJ whole genome shotgun (WGS) entry which is preliminary data.</text>
</comment>
<name>A0ABU2K1Y9_9ACTN</name>
<dbReference type="InterPro" id="IPR018961">
    <property type="entry name" value="DnaJ_homolog_subfam-C_membr-28"/>
</dbReference>
<protein>
    <submittedName>
        <fullName evidence="3">DUF1992 domain-containing protein</fullName>
    </submittedName>
</protein>
<accession>A0ABU2K1Y9</accession>
<organism evidence="3 4">
    <name type="scientific">Blastococcus goldschmidtiae</name>
    <dbReference type="NCBI Taxonomy" id="3075546"/>
    <lineage>
        <taxon>Bacteria</taxon>
        <taxon>Bacillati</taxon>
        <taxon>Actinomycetota</taxon>
        <taxon>Actinomycetes</taxon>
        <taxon>Geodermatophilales</taxon>
        <taxon>Geodermatophilaceae</taxon>
        <taxon>Blastococcus</taxon>
    </lineage>
</organism>
<feature type="domain" description="DnaJ homologue subfamily C member 28 conserved" evidence="2">
    <location>
        <begin position="14"/>
        <end position="83"/>
    </location>
</feature>
<feature type="compositionally biased region" description="Pro residues" evidence="1">
    <location>
        <begin position="135"/>
        <end position="149"/>
    </location>
</feature>
<gene>
    <name evidence="3" type="ORF">RM425_00165</name>
</gene>